<dbReference type="GO" id="GO:0005829">
    <property type="term" value="C:cytosol"/>
    <property type="evidence" value="ECO:0007669"/>
    <property type="project" value="TreeGrafter"/>
</dbReference>
<dbReference type="PANTHER" id="PTHR38444">
    <property type="entry name" value="ENTEROBACTIN BIOSYNTHESIS PROTEIN YBDZ"/>
    <property type="match status" value="1"/>
</dbReference>
<gene>
    <name evidence="2" type="ORF">OHV25_33490</name>
</gene>
<dbReference type="InterPro" id="IPR005153">
    <property type="entry name" value="MbtH-like_dom"/>
</dbReference>
<proteinExistence type="predicted"/>
<feature type="domain" description="MbtH-like" evidence="1">
    <location>
        <begin position="3"/>
        <end position="56"/>
    </location>
</feature>
<sequence length="71" mass="7379">MPSPFEPRGEDEPSHLVLVNAAGEHSLWPAFAAVPAGWDATGPAAAHRACLARLARADRHPSPETPSGATT</sequence>
<dbReference type="AlphaFoldDB" id="A0AAU2H7H1"/>
<reference evidence="2" key="1">
    <citation type="submission" date="2022-10" db="EMBL/GenBank/DDBJ databases">
        <title>The complete genomes of actinobacterial strains from the NBC collection.</title>
        <authorList>
            <person name="Joergensen T.S."/>
            <person name="Alvarez Arevalo M."/>
            <person name="Sterndorff E.B."/>
            <person name="Faurdal D."/>
            <person name="Vuksanovic O."/>
            <person name="Mourched A.-S."/>
            <person name="Charusanti P."/>
            <person name="Shaw S."/>
            <person name="Blin K."/>
            <person name="Weber T."/>
        </authorList>
    </citation>
    <scope>NUCLEOTIDE SEQUENCE</scope>
    <source>
        <strain evidence="2">NBC_00060</strain>
    </source>
</reference>
<dbReference type="Gene3D" id="3.90.820.10">
    <property type="entry name" value="Structural Genomics, Unknown Function 30-nov-00 1gh9 Mol_id"/>
    <property type="match status" value="1"/>
</dbReference>
<dbReference type="InterPro" id="IPR037407">
    <property type="entry name" value="MLP_fam"/>
</dbReference>
<dbReference type="InterPro" id="IPR038020">
    <property type="entry name" value="MbtH-like_sf"/>
</dbReference>
<dbReference type="EMBL" id="CP108253">
    <property type="protein sequence ID" value="WTU44147.1"/>
    <property type="molecule type" value="Genomic_DNA"/>
</dbReference>
<organism evidence="2">
    <name type="scientific">Streptomyces sp. NBC_00060</name>
    <dbReference type="NCBI Taxonomy" id="2975636"/>
    <lineage>
        <taxon>Bacteria</taxon>
        <taxon>Bacillati</taxon>
        <taxon>Actinomycetota</taxon>
        <taxon>Actinomycetes</taxon>
        <taxon>Kitasatosporales</taxon>
        <taxon>Streptomycetaceae</taxon>
        <taxon>Streptomyces</taxon>
    </lineage>
</organism>
<name>A0AAU2H7H1_9ACTN</name>
<dbReference type="Pfam" id="PF03621">
    <property type="entry name" value="MbtH"/>
    <property type="match status" value="1"/>
</dbReference>
<dbReference type="PANTHER" id="PTHR38444:SF1">
    <property type="entry name" value="ENTEROBACTIN BIOSYNTHESIS PROTEIN YBDZ"/>
    <property type="match status" value="1"/>
</dbReference>
<dbReference type="SUPFAM" id="SSF160582">
    <property type="entry name" value="MbtH-like"/>
    <property type="match status" value="1"/>
</dbReference>
<evidence type="ECO:0000259" key="1">
    <source>
        <dbReference type="SMART" id="SM00923"/>
    </source>
</evidence>
<dbReference type="GO" id="GO:0019290">
    <property type="term" value="P:siderophore biosynthetic process"/>
    <property type="evidence" value="ECO:0007669"/>
    <property type="project" value="TreeGrafter"/>
</dbReference>
<dbReference type="SMART" id="SM00923">
    <property type="entry name" value="MbtH"/>
    <property type="match status" value="1"/>
</dbReference>
<evidence type="ECO:0000313" key="2">
    <source>
        <dbReference type="EMBL" id="WTU44147.1"/>
    </source>
</evidence>
<protein>
    <submittedName>
        <fullName evidence="2">MbtH family protein</fullName>
    </submittedName>
</protein>
<accession>A0AAU2H7H1</accession>